<evidence type="ECO:0000313" key="2">
    <source>
        <dbReference type="Proteomes" id="UP001057375"/>
    </source>
</evidence>
<gene>
    <name evidence="1" type="ORF">ADUPG1_010335</name>
</gene>
<organism evidence="1 2">
    <name type="scientific">Aduncisulcus paluster</name>
    <dbReference type="NCBI Taxonomy" id="2918883"/>
    <lineage>
        <taxon>Eukaryota</taxon>
        <taxon>Metamonada</taxon>
        <taxon>Carpediemonas-like organisms</taxon>
        <taxon>Aduncisulcus</taxon>
    </lineage>
</organism>
<feature type="non-terminal residue" evidence="1">
    <location>
        <position position="1"/>
    </location>
</feature>
<sequence length="284" mass="32318">VPYFLTESIVAFTQRQSLILVSLPWDTDSSHDKSTFSCSIPGFMRMFHLPGLCKEECVMTCERSETFDRYIRTISPGDDEVNIYDLVANLDLDPSPRPPFLFHVNSNNNSPCRIAHCISVPYIVDLLSDHMSVHDVIRVLSYPWVLCRHWLVEMIIQKIYLECGDSISDVISSSLSTGQPHPIVVALIYGSSQSLEILGTYGVCLSDSFSVVLTPSMLRMDDRELKAEEVILKIDSQLSSSLLHETCETLCPGFQFWNQDNLQARINILIEMYLNTQVERLFRL</sequence>
<name>A0ABQ5JV71_9EUKA</name>
<evidence type="ECO:0000313" key="1">
    <source>
        <dbReference type="EMBL" id="GKT13792.1"/>
    </source>
</evidence>
<reference evidence="1" key="1">
    <citation type="submission" date="2022-03" db="EMBL/GenBank/DDBJ databases">
        <title>Draft genome sequence of Aduncisulcus paluster, a free-living microaerophilic Fornicata.</title>
        <authorList>
            <person name="Yuyama I."/>
            <person name="Kume K."/>
            <person name="Tamura T."/>
            <person name="Inagaki Y."/>
            <person name="Hashimoto T."/>
        </authorList>
    </citation>
    <scope>NUCLEOTIDE SEQUENCE</scope>
    <source>
        <strain evidence="1">NY0171</strain>
    </source>
</reference>
<keyword evidence="2" id="KW-1185">Reference proteome</keyword>
<accession>A0ABQ5JV71</accession>
<protein>
    <submittedName>
        <fullName evidence="1">Uncharacterized protein</fullName>
    </submittedName>
</protein>
<dbReference type="Proteomes" id="UP001057375">
    <property type="component" value="Unassembled WGS sequence"/>
</dbReference>
<dbReference type="EMBL" id="BQXS01011541">
    <property type="protein sequence ID" value="GKT13792.1"/>
    <property type="molecule type" value="Genomic_DNA"/>
</dbReference>
<proteinExistence type="predicted"/>
<comment type="caution">
    <text evidence="1">The sequence shown here is derived from an EMBL/GenBank/DDBJ whole genome shotgun (WGS) entry which is preliminary data.</text>
</comment>